<gene>
    <name evidence="2" type="ORF">CHS0354_032493</name>
</gene>
<dbReference type="EMBL" id="JAEAOA010001917">
    <property type="protein sequence ID" value="KAK3595977.1"/>
    <property type="molecule type" value="Genomic_DNA"/>
</dbReference>
<protein>
    <submittedName>
        <fullName evidence="2">Uncharacterized protein</fullName>
    </submittedName>
</protein>
<name>A0AAE0SQ44_9BIVA</name>
<dbReference type="AlphaFoldDB" id="A0AAE0SQ44"/>
<keyword evidence="1" id="KW-0472">Membrane</keyword>
<keyword evidence="1" id="KW-1133">Transmembrane helix</keyword>
<organism evidence="2 3">
    <name type="scientific">Potamilus streckersoni</name>
    <dbReference type="NCBI Taxonomy" id="2493646"/>
    <lineage>
        <taxon>Eukaryota</taxon>
        <taxon>Metazoa</taxon>
        <taxon>Spiralia</taxon>
        <taxon>Lophotrochozoa</taxon>
        <taxon>Mollusca</taxon>
        <taxon>Bivalvia</taxon>
        <taxon>Autobranchia</taxon>
        <taxon>Heteroconchia</taxon>
        <taxon>Palaeoheterodonta</taxon>
        <taxon>Unionida</taxon>
        <taxon>Unionoidea</taxon>
        <taxon>Unionidae</taxon>
        <taxon>Ambleminae</taxon>
        <taxon>Lampsilini</taxon>
        <taxon>Potamilus</taxon>
    </lineage>
</organism>
<reference evidence="2" key="2">
    <citation type="journal article" date="2021" name="Genome Biol. Evol.">
        <title>Developing a high-quality reference genome for a parasitic bivalve with doubly uniparental inheritance (Bivalvia: Unionida).</title>
        <authorList>
            <person name="Smith C.H."/>
        </authorList>
    </citation>
    <scope>NUCLEOTIDE SEQUENCE</scope>
    <source>
        <strain evidence="2">CHS0354</strain>
        <tissue evidence="2">Mantle</tissue>
    </source>
</reference>
<comment type="caution">
    <text evidence="2">The sequence shown here is derived from an EMBL/GenBank/DDBJ whole genome shotgun (WGS) entry which is preliminary data.</text>
</comment>
<evidence type="ECO:0000256" key="1">
    <source>
        <dbReference type="SAM" id="Phobius"/>
    </source>
</evidence>
<feature type="transmembrane region" description="Helical" evidence="1">
    <location>
        <begin position="277"/>
        <end position="296"/>
    </location>
</feature>
<reference evidence="2" key="1">
    <citation type="journal article" date="2021" name="Genome Biol. Evol.">
        <title>A High-Quality Reference Genome for a Parasitic Bivalve with Doubly Uniparental Inheritance (Bivalvia: Unionida).</title>
        <authorList>
            <person name="Smith C.H."/>
        </authorList>
    </citation>
    <scope>NUCLEOTIDE SEQUENCE</scope>
    <source>
        <strain evidence="2">CHS0354</strain>
    </source>
</reference>
<proteinExistence type="predicted"/>
<keyword evidence="1" id="KW-0812">Transmembrane</keyword>
<evidence type="ECO:0000313" key="3">
    <source>
        <dbReference type="Proteomes" id="UP001195483"/>
    </source>
</evidence>
<keyword evidence="3" id="KW-1185">Reference proteome</keyword>
<reference evidence="2" key="3">
    <citation type="submission" date="2023-05" db="EMBL/GenBank/DDBJ databases">
        <authorList>
            <person name="Smith C.H."/>
        </authorList>
    </citation>
    <scope>NUCLEOTIDE SEQUENCE</scope>
    <source>
        <strain evidence="2">CHS0354</strain>
        <tissue evidence="2">Mantle</tissue>
    </source>
</reference>
<accession>A0AAE0SQ44</accession>
<evidence type="ECO:0000313" key="2">
    <source>
        <dbReference type="EMBL" id="KAK3595977.1"/>
    </source>
</evidence>
<dbReference type="Proteomes" id="UP001195483">
    <property type="component" value="Unassembled WGS sequence"/>
</dbReference>
<sequence length="334" mass="37730">MINACTTSTLADELLFRCEHFEQWMWVGMSCVRSDEMHIDMNWPIIGGERSVCHCTQKIVQVEHAFTINATFNVDTYNPELWIGTIISQDYNGRWYCVRNLYTEHPPLPIILLLHVSHAGTEPLSGLCYWNLDNDNFCYSGISETTSLITPSKSSLDQETTTSLEISISPTQSQCDTLTLYDTSTIFLEASHSSHYSLVTFERATIPSSDVLESASLNTTGRECQCLWQCPTSSDSQQEASKLLEKIISDMVIPRNSTSSARRRKTCAPDERFSSKGIGYVGVLVMTIVFGTIVVADLKKIFDNLTFAYENFRRLAIIGYSVKKFKSLKSIKRR</sequence>